<keyword evidence="3" id="KW-1185">Reference proteome</keyword>
<protein>
    <submittedName>
        <fullName evidence="2">Uncharacterized membrane protein</fullName>
    </submittedName>
</protein>
<proteinExistence type="predicted"/>
<dbReference type="InterPro" id="IPR010406">
    <property type="entry name" value="DUF1003"/>
</dbReference>
<gene>
    <name evidence="2" type="ORF">GA0061102_10458</name>
</gene>
<feature type="transmembrane region" description="Helical" evidence="1">
    <location>
        <begin position="65"/>
        <end position="91"/>
    </location>
</feature>
<evidence type="ECO:0000313" key="3">
    <source>
        <dbReference type="Proteomes" id="UP000199435"/>
    </source>
</evidence>
<evidence type="ECO:0000313" key="2">
    <source>
        <dbReference type="EMBL" id="SCB44648.1"/>
    </source>
</evidence>
<evidence type="ECO:0000256" key="1">
    <source>
        <dbReference type="SAM" id="Phobius"/>
    </source>
</evidence>
<name>A0A1C3WXE5_9HYPH</name>
<sequence>MHSLPNFVHLHFDKTSEELGDIEKRVLKKAHERKIISTDINAALSAESSTGQRLADGIARVGGSWYFIICFLLFLVFWCVVNTILLATGAFDPYPFIFLNLVLSMLAAIQAPIIMMSQNRQAERDRFEAAKDYEVNLKAELEVLSLHQKIDMQVLTELASVREEISRLSRLVAEKGSV</sequence>
<feature type="transmembrane region" description="Helical" evidence="1">
    <location>
        <begin position="97"/>
        <end position="116"/>
    </location>
</feature>
<dbReference type="OrthoDB" id="9795736at2"/>
<dbReference type="EMBL" id="FMAH01000045">
    <property type="protein sequence ID" value="SCB44648.1"/>
    <property type="molecule type" value="Genomic_DNA"/>
</dbReference>
<reference evidence="3" key="1">
    <citation type="submission" date="2016-08" db="EMBL/GenBank/DDBJ databases">
        <authorList>
            <person name="Varghese N."/>
            <person name="Submissions Spin"/>
        </authorList>
    </citation>
    <scope>NUCLEOTIDE SEQUENCE [LARGE SCALE GENOMIC DNA]</scope>
    <source>
        <strain evidence="3">HAMBI 2971</strain>
    </source>
</reference>
<keyword evidence="1" id="KW-0472">Membrane</keyword>
<dbReference type="Proteomes" id="UP000199435">
    <property type="component" value="Unassembled WGS sequence"/>
</dbReference>
<dbReference type="PANTHER" id="PTHR41386">
    <property type="entry name" value="INTEGRAL MEMBRANE PROTEIN-RELATED"/>
    <property type="match status" value="1"/>
</dbReference>
<dbReference type="AlphaFoldDB" id="A0A1C3WXE5"/>
<accession>A0A1C3WXE5</accession>
<organism evidence="2 3">
    <name type="scientific">Rhizobium miluonense</name>
    <dbReference type="NCBI Taxonomy" id="411945"/>
    <lineage>
        <taxon>Bacteria</taxon>
        <taxon>Pseudomonadati</taxon>
        <taxon>Pseudomonadota</taxon>
        <taxon>Alphaproteobacteria</taxon>
        <taxon>Hyphomicrobiales</taxon>
        <taxon>Rhizobiaceae</taxon>
        <taxon>Rhizobium/Agrobacterium group</taxon>
        <taxon>Rhizobium</taxon>
    </lineage>
</organism>
<keyword evidence="1" id="KW-0812">Transmembrane</keyword>
<dbReference type="RefSeq" id="WP_092854816.1">
    <property type="nucleotide sequence ID" value="NZ_FMAH01000045.1"/>
</dbReference>
<dbReference type="PANTHER" id="PTHR41386:SF1">
    <property type="entry name" value="MEMBRANE PROTEIN"/>
    <property type="match status" value="1"/>
</dbReference>
<dbReference type="Pfam" id="PF06210">
    <property type="entry name" value="DUF1003"/>
    <property type="match status" value="1"/>
</dbReference>
<keyword evidence="1" id="KW-1133">Transmembrane helix</keyword>